<comment type="caution">
    <text evidence="2">The sequence shown here is derived from an EMBL/GenBank/DDBJ whole genome shotgun (WGS) entry which is preliminary data.</text>
</comment>
<feature type="compositionally biased region" description="Basic and acidic residues" evidence="1">
    <location>
        <begin position="825"/>
        <end position="836"/>
    </location>
</feature>
<proteinExistence type="predicted"/>
<feature type="region of interest" description="Disordered" evidence="1">
    <location>
        <begin position="36"/>
        <end position="115"/>
    </location>
</feature>
<dbReference type="STRING" id="416450.A0A1V6QJM6"/>
<reference evidence="3" key="1">
    <citation type="journal article" date="2017" name="Nat. Microbiol.">
        <title>Global analysis of biosynthetic gene clusters reveals vast potential of secondary metabolite production in Penicillium species.</title>
        <authorList>
            <person name="Nielsen J.C."/>
            <person name="Grijseels S."/>
            <person name="Prigent S."/>
            <person name="Ji B."/>
            <person name="Dainat J."/>
            <person name="Nielsen K.F."/>
            <person name="Frisvad J.C."/>
            <person name="Workman M."/>
            <person name="Nielsen J."/>
        </authorList>
    </citation>
    <scope>NUCLEOTIDE SEQUENCE [LARGE SCALE GENOMIC DNA]</scope>
    <source>
        <strain evidence="3">IBT 31811</strain>
    </source>
</reference>
<evidence type="ECO:0000256" key="1">
    <source>
        <dbReference type="SAM" id="MobiDB-lite"/>
    </source>
</evidence>
<feature type="compositionally biased region" description="Basic and acidic residues" evidence="1">
    <location>
        <begin position="858"/>
        <end position="878"/>
    </location>
</feature>
<feature type="compositionally biased region" description="Low complexity" evidence="1">
    <location>
        <begin position="743"/>
        <end position="775"/>
    </location>
</feature>
<keyword evidence="3" id="KW-1185">Reference proteome</keyword>
<feature type="region of interest" description="Disordered" evidence="1">
    <location>
        <begin position="668"/>
        <end position="688"/>
    </location>
</feature>
<feature type="compositionally biased region" description="Basic residues" evidence="1">
    <location>
        <begin position="81"/>
        <end position="90"/>
    </location>
</feature>
<dbReference type="EMBL" id="MDYN01000002">
    <property type="protein sequence ID" value="OQD89449.1"/>
    <property type="molecule type" value="Genomic_DNA"/>
</dbReference>
<feature type="compositionally biased region" description="Polar residues" evidence="1">
    <location>
        <begin position="809"/>
        <end position="823"/>
    </location>
</feature>
<feature type="compositionally biased region" description="Basic and acidic residues" evidence="1">
    <location>
        <begin position="52"/>
        <end position="61"/>
    </location>
</feature>
<feature type="region of interest" description="Disordered" evidence="1">
    <location>
        <begin position="429"/>
        <end position="457"/>
    </location>
</feature>
<sequence length="925" mass="103660">MDDLQSSARWANRVLRPLTSICRRIEKHQRMLSVIASESRKQQTAQKQAAVDTEKQEDRVDNLSTSDADDNDPVWIPGRLERRRARHKYSNRGEENNGRRRNRLSLQSPEAPRTLPGCIEIATPQITGRRWQMPPSAQSQRSIDRPSFVPQPAQQQAFRELYSLHKSPWQELLDESGDPTFAGIAHNLDRVFQNFLFNTRISKTEANPLAKKEVTRGARSLMSMLARRLPVFIATEQKTQDDLDEDGDEDMCDAYFTELETFYAPHGSGWKPLREATRAQGIHLIASMIRNHWVSDGIACALIEKCQSCAPDACQSLLSTLLSTRTSYPHPTALKSPDQPSPSGDAVRLLRRYAHHGVAPPSYIFDELAKLVSRGILPPEWMATKQWTVWVTRATISFSKQDDDYVAASRLIEAVILSASDVRHATAVHSSLKAPTGPKAKSARSRDTRASSIGPWQNPHLPQSCPLQVEDALSNHVISLMAAMCGMHMSRSRASDNSERSNGTKAGHLISYIMLALQRDMDLNPLCQRPNLTPHQLLRRGCILLGTSIAQCNDALLSDDTTYKIPSTTSVDECARSIASRTDMIKEMALFVRQAFRGLKTGTETERDPVSEDVRRMIDQLSRLADTPGLSSLLGQVAAESAMIFAEATDDPEDLVWAIEAQETVVKIQTQKEPKPEEDSEQDSELEELAQSKSLFRWEESIGEWVARTPTSKPKPRPILVQKSSRPFARMLSSPGPCIPGTDDSSSSADDSLEDSISSVISSPSSVAVPLPVAPKRTFEDTDSVQFPPRKRQRPTPVIVFENEKSSAQRRSPSPNRYNSTVEPVSRREALRERRNVNMRMSPAKQGNKVEVVVVNNRETRTRQDTTRPALERGERQIHRTMQRQRPARSPSPSPAMPKIGGRRISQFVIPWSQEEESDDELSFL</sequence>
<protein>
    <submittedName>
        <fullName evidence="2">Uncharacterized protein</fullName>
    </submittedName>
</protein>
<dbReference type="OrthoDB" id="4159838at2759"/>
<dbReference type="Proteomes" id="UP000191672">
    <property type="component" value="Unassembled WGS sequence"/>
</dbReference>
<feature type="compositionally biased region" description="Acidic residues" evidence="1">
    <location>
        <begin position="678"/>
        <end position="688"/>
    </location>
</feature>
<accession>A0A1V6QJM6</accession>
<evidence type="ECO:0000313" key="3">
    <source>
        <dbReference type="Proteomes" id="UP000191672"/>
    </source>
</evidence>
<organism evidence="2 3">
    <name type="scientific">Penicillium antarcticum</name>
    <dbReference type="NCBI Taxonomy" id="416450"/>
    <lineage>
        <taxon>Eukaryota</taxon>
        <taxon>Fungi</taxon>
        <taxon>Dikarya</taxon>
        <taxon>Ascomycota</taxon>
        <taxon>Pezizomycotina</taxon>
        <taxon>Eurotiomycetes</taxon>
        <taxon>Eurotiomycetidae</taxon>
        <taxon>Eurotiales</taxon>
        <taxon>Aspergillaceae</taxon>
        <taxon>Penicillium</taxon>
    </lineage>
</organism>
<evidence type="ECO:0000313" key="2">
    <source>
        <dbReference type="EMBL" id="OQD89449.1"/>
    </source>
</evidence>
<dbReference type="AlphaFoldDB" id="A0A1V6QJM6"/>
<name>A0A1V6QJM6_9EURO</name>
<gene>
    <name evidence="2" type="ORF">PENANT_c002G09835</name>
</gene>
<feature type="region of interest" description="Disordered" evidence="1">
    <location>
        <begin position="707"/>
        <end position="903"/>
    </location>
</feature>